<dbReference type="Proteomes" id="UP000708208">
    <property type="component" value="Unassembled WGS sequence"/>
</dbReference>
<comment type="caution">
    <text evidence="1">The sequence shown here is derived from an EMBL/GenBank/DDBJ whole genome shotgun (WGS) entry which is preliminary data.</text>
</comment>
<dbReference type="EMBL" id="CAJVCH010564561">
    <property type="protein sequence ID" value="CAG7832349.1"/>
    <property type="molecule type" value="Genomic_DNA"/>
</dbReference>
<name>A0A8J2PSX5_9HEXA</name>
<evidence type="ECO:0000313" key="1">
    <source>
        <dbReference type="EMBL" id="CAG7832349.1"/>
    </source>
</evidence>
<dbReference type="AlphaFoldDB" id="A0A8J2PSX5"/>
<sequence>KQRILVKPTDIRTCEIVLVSFVAKQFNCECYTAALEHYKNLEDFDPVPGPLSTMIMAPKSDGRGGH</sequence>
<organism evidence="1 2">
    <name type="scientific">Allacma fusca</name>
    <dbReference type="NCBI Taxonomy" id="39272"/>
    <lineage>
        <taxon>Eukaryota</taxon>
        <taxon>Metazoa</taxon>
        <taxon>Ecdysozoa</taxon>
        <taxon>Arthropoda</taxon>
        <taxon>Hexapoda</taxon>
        <taxon>Collembola</taxon>
        <taxon>Symphypleona</taxon>
        <taxon>Sminthuridae</taxon>
        <taxon>Allacma</taxon>
    </lineage>
</organism>
<proteinExistence type="predicted"/>
<reference evidence="1" key="1">
    <citation type="submission" date="2021-06" db="EMBL/GenBank/DDBJ databases">
        <authorList>
            <person name="Hodson N. C."/>
            <person name="Mongue J. A."/>
            <person name="Jaron S. K."/>
        </authorList>
    </citation>
    <scope>NUCLEOTIDE SEQUENCE</scope>
</reference>
<gene>
    <name evidence="1" type="ORF">AFUS01_LOCUS42036</name>
</gene>
<evidence type="ECO:0000313" key="2">
    <source>
        <dbReference type="Proteomes" id="UP000708208"/>
    </source>
</evidence>
<protein>
    <submittedName>
        <fullName evidence="1">Uncharacterized protein</fullName>
    </submittedName>
</protein>
<keyword evidence="2" id="KW-1185">Reference proteome</keyword>
<accession>A0A8J2PSX5</accession>
<feature type="non-terminal residue" evidence="1">
    <location>
        <position position="1"/>
    </location>
</feature>